<dbReference type="GO" id="GO:0042407">
    <property type="term" value="P:cristae formation"/>
    <property type="evidence" value="ECO:0007669"/>
    <property type="project" value="InterPro"/>
</dbReference>
<feature type="chain" id="PRO_5041319356" description="MICOS complex subunit" evidence="3">
    <location>
        <begin position="35"/>
        <end position="244"/>
    </location>
</feature>
<organism evidence="4 5">
    <name type="scientific">Cladonia borealis</name>
    <dbReference type="NCBI Taxonomy" id="184061"/>
    <lineage>
        <taxon>Eukaryota</taxon>
        <taxon>Fungi</taxon>
        <taxon>Dikarya</taxon>
        <taxon>Ascomycota</taxon>
        <taxon>Pezizomycotina</taxon>
        <taxon>Lecanoromycetes</taxon>
        <taxon>OSLEUM clade</taxon>
        <taxon>Lecanoromycetidae</taxon>
        <taxon>Lecanorales</taxon>
        <taxon>Lecanorineae</taxon>
        <taxon>Cladoniaceae</taxon>
        <taxon>Cladonia</taxon>
    </lineage>
</organism>
<sequence length="244" mass="27281">MAFRYLARRRPIPPLALGALTAGVLLLPQSTLHAEAPPEEHLARKPIYENLASLRQSPKPQPTTPTEQHSTSSPTPTDRLASEIRKARLFIHAHSLAAEHRINTFMSSVLHTERAFTHTIASLAPPPSTHERVMPGALYVLVAAMTGSIISRNRNILLRAATPFAVGLGAAWIVLPYTMRNVAELVWTYEERVPVVAINHMRVRGAVEEGWRQARVHGEGAKRWGDEMVREGREKVEGWVRKER</sequence>
<dbReference type="Proteomes" id="UP001166286">
    <property type="component" value="Unassembled WGS sequence"/>
</dbReference>
<dbReference type="GO" id="GO:0044284">
    <property type="term" value="C:mitochondrial crista junction"/>
    <property type="evidence" value="ECO:0007669"/>
    <property type="project" value="TreeGrafter"/>
</dbReference>
<comment type="caution">
    <text evidence="4">The sequence shown here is derived from an EMBL/GenBank/DDBJ whole genome shotgun (WGS) entry which is preliminary data.</text>
</comment>
<name>A0AA39R5P5_9LECA</name>
<protein>
    <recommendedName>
        <fullName evidence="1">MICOS complex subunit</fullName>
    </recommendedName>
</protein>
<keyword evidence="1" id="KW-0812">Transmembrane</keyword>
<reference evidence="4" key="1">
    <citation type="submission" date="2023-03" db="EMBL/GenBank/DDBJ databases">
        <title>Complete genome of Cladonia borealis.</title>
        <authorList>
            <person name="Park H."/>
        </authorList>
    </citation>
    <scope>NUCLEOTIDE SEQUENCE</scope>
    <source>
        <strain evidence="4">ANT050790</strain>
    </source>
</reference>
<comment type="function">
    <text evidence="1">Component of the MICOS complex, a large protein complex of the mitochondrial inner membrane that plays crucial roles in the maintenance of crista junctions, inner membrane architecture, and formation of contact sites to the outer membrane.</text>
</comment>
<keyword evidence="1" id="KW-0496">Mitochondrion</keyword>
<accession>A0AA39R5P5</accession>
<feature type="signal peptide" evidence="3">
    <location>
        <begin position="1"/>
        <end position="34"/>
    </location>
</feature>
<feature type="compositionally biased region" description="Polar residues" evidence="2">
    <location>
        <begin position="55"/>
        <end position="76"/>
    </location>
</feature>
<keyword evidence="1" id="KW-0999">Mitochondrion inner membrane</keyword>
<gene>
    <name evidence="4" type="ORF">JMJ35_002771</name>
</gene>
<evidence type="ECO:0000256" key="1">
    <source>
        <dbReference type="RuleBase" id="RU363021"/>
    </source>
</evidence>
<dbReference type="EMBL" id="JAFEKC020000004">
    <property type="protein sequence ID" value="KAK0515392.1"/>
    <property type="molecule type" value="Genomic_DNA"/>
</dbReference>
<dbReference type="AlphaFoldDB" id="A0AA39R5P5"/>
<keyword evidence="5" id="KW-1185">Reference proteome</keyword>
<dbReference type="InterPro" id="IPR033181">
    <property type="entry name" value="Mic26_fungi"/>
</dbReference>
<dbReference type="InterPro" id="IPR019166">
    <property type="entry name" value="MIC26/MIC27"/>
</dbReference>
<dbReference type="Pfam" id="PF09769">
    <property type="entry name" value="ApoO"/>
    <property type="match status" value="1"/>
</dbReference>
<evidence type="ECO:0000313" key="4">
    <source>
        <dbReference type="EMBL" id="KAK0515392.1"/>
    </source>
</evidence>
<keyword evidence="1" id="KW-1133">Transmembrane helix</keyword>
<evidence type="ECO:0000256" key="3">
    <source>
        <dbReference type="SAM" id="SignalP"/>
    </source>
</evidence>
<dbReference type="GO" id="GO:0061617">
    <property type="term" value="C:MICOS complex"/>
    <property type="evidence" value="ECO:0007669"/>
    <property type="project" value="UniProtKB-UniRule"/>
</dbReference>
<dbReference type="PANTHER" id="PTHR28268:SF1">
    <property type="entry name" value="MICOS SUBUNIT MIC26"/>
    <property type="match status" value="1"/>
</dbReference>
<comment type="subcellular location">
    <subcellularLocation>
        <location evidence="1">Mitochondrion inner membrane</location>
    </subcellularLocation>
</comment>
<feature type="transmembrane region" description="Helical" evidence="1">
    <location>
        <begin position="157"/>
        <end position="175"/>
    </location>
</feature>
<dbReference type="PANTHER" id="PTHR28268">
    <property type="entry name" value="MICOS SUBUNIT MIC26"/>
    <property type="match status" value="1"/>
</dbReference>
<comment type="subunit">
    <text evidence="1">Component of the mitochondrial contact site and cristae organizing system (MICOS) complex.</text>
</comment>
<keyword evidence="3" id="KW-0732">Signal</keyword>
<evidence type="ECO:0000313" key="5">
    <source>
        <dbReference type="Proteomes" id="UP001166286"/>
    </source>
</evidence>
<evidence type="ECO:0000256" key="2">
    <source>
        <dbReference type="SAM" id="MobiDB-lite"/>
    </source>
</evidence>
<proteinExistence type="predicted"/>
<keyword evidence="1" id="KW-0472">Membrane</keyword>
<feature type="region of interest" description="Disordered" evidence="2">
    <location>
        <begin position="55"/>
        <end position="78"/>
    </location>
</feature>